<sequence length="285" mass="29368">MTTTWHAEDDLLATYAAGGADDVLASSVEAHLVACDPCRSRLAQYVPQDRLASNWEAVVVTLDAPRAGLVERLLVRVGLSPRTARLLVATPALRWSWAASVSMALTFSLIAATRPGTEGLLLLLAAPLVPLAGVALAFNRSLDPSADIIDATPLGGLPLLFLRTASTVAPSICIAGVAGLAVAPIDETWWLWLLPALALSALSLLLSSLAPIGKVAAALGALWAAGVVVTEAAARGSLHALRAGGPPESLLFRTPAQVLAAAVAGLAAAAVVALTRRNAEPWRRS</sequence>
<keyword evidence="1" id="KW-0472">Membrane</keyword>
<organism evidence="2">
    <name type="scientific">uncultured Acidimicrobiales bacterium</name>
    <dbReference type="NCBI Taxonomy" id="310071"/>
    <lineage>
        <taxon>Bacteria</taxon>
        <taxon>Bacillati</taxon>
        <taxon>Actinomycetota</taxon>
        <taxon>Acidimicrobiia</taxon>
        <taxon>Acidimicrobiales</taxon>
        <taxon>environmental samples</taxon>
    </lineage>
</organism>
<dbReference type="InterPro" id="IPR041916">
    <property type="entry name" value="Anti_sigma_zinc_sf"/>
</dbReference>
<proteinExistence type="predicted"/>
<evidence type="ECO:0000313" key="2">
    <source>
        <dbReference type="EMBL" id="CAA9260331.1"/>
    </source>
</evidence>
<keyword evidence="1" id="KW-1133">Transmembrane helix</keyword>
<protein>
    <recommendedName>
        <fullName evidence="3">Zinc-finger domain-containing protein</fullName>
    </recommendedName>
</protein>
<feature type="transmembrane region" description="Helical" evidence="1">
    <location>
        <begin position="92"/>
        <end position="113"/>
    </location>
</feature>
<feature type="transmembrane region" description="Helical" evidence="1">
    <location>
        <begin position="189"/>
        <end position="208"/>
    </location>
</feature>
<evidence type="ECO:0000256" key="1">
    <source>
        <dbReference type="SAM" id="Phobius"/>
    </source>
</evidence>
<feature type="transmembrane region" description="Helical" evidence="1">
    <location>
        <begin position="160"/>
        <end position="183"/>
    </location>
</feature>
<dbReference type="AlphaFoldDB" id="A0A6J4IRV9"/>
<gene>
    <name evidence="2" type="ORF">AVDCRST_MAG76-2790</name>
</gene>
<reference evidence="2" key="1">
    <citation type="submission" date="2020-02" db="EMBL/GenBank/DDBJ databases">
        <authorList>
            <person name="Meier V. D."/>
        </authorList>
    </citation>
    <scope>NUCLEOTIDE SEQUENCE</scope>
    <source>
        <strain evidence="2">AVDCRST_MAG76</strain>
    </source>
</reference>
<name>A0A6J4IRV9_9ACTN</name>
<feature type="transmembrane region" description="Helical" evidence="1">
    <location>
        <begin position="215"/>
        <end position="234"/>
    </location>
</feature>
<dbReference type="Gene3D" id="1.10.10.1320">
    <property type="entry name" value="Anti-sigma factor, zinc-finger domain"/>
    <property type="match status" value="1"/>
</dbReference>
<accession>A0A6J4IRV9</accession>
<keyword evidence="1" id="KW-0812">Transmembrane</keyword>
<feature type="transmembrane region" description="Helical" evidence="1">
    <location>
        <begin position="254"/>
        <end position="275"/>
    </location>
</feature>
<evidence type="ECO:0008006" key="3">
    <source>
        <dbReference type="Google" id="ProtNLM"/>
    </source>
</evidence>
<dbReference type="EMBL" id="CADCSZ010000168">
    <property type="protein sequence ID" value="CAA9260331.1"/>
    <property type="molecule type" value="Genomic_DNA"/>
</dbReference>
<feature type="transmembrane region" description="Helical" evidence="1">
    <location>
        <begin position="119"/>
        <end position="139"/>
    </location>
</feature>